<comment type="catalytic activity">
    <reaction evidence="2">
        <text>D-mannitol 1-phosphate + NAD(+) = beta-D-fructose 6-phosphate + NADH + H(+)</text>
        <dbReference type="Rhea" id="RHEA:19661"/>
        <dbReference type="ChEBI" id="CHEBI:15378"/>
        <dbReference type="ChEBI" id="CHEBI:57540"/>
        <dbReference type="ChEBI" id="CHEBI:57634"/>
        <dbReference type="ChEBI" id="CHEBI:57945"/>
        <dbReference type="ChEBI" id="CHEBI:61381"/>
        <dbReference type="EC" id="1.1.1.17"/>
    </reaction>
</comment>
<dbReference type="Proteomes" id="UP001596505">
    <property type="component" value="Unassembled WGS sequence"/>
</dbReference>
<organism evidence="5 6">
    <name type="scientific">Scopulibacillus cellulosilyticus</name>
    <dbReference type="NCBI Taxonomy" id="2665665"/>
    <lineage>
        <taxon>Bacteria</taxon>
        <taxon>Bacillati</taxon>
        <taxon>Bacillota</taxon>
        <taxon>Bacilli</taxon>
        <taxon>Bacillales</taxon>
        <taxon>Sporolactobacillaceae</taxon>
        <taxon>Scopulibacillus</taxon>
    </lineage>
</organism>
<name>A0ABW2Q0Q6_9BACL</name>
<keyword evidence="6" id="KW-1185">Reference proteome</keyword>
<evidence type="ECO:0000313" key="6">
    <source>
        <dbReference type="Proteomes" id="UP001596505"/>
    </source>
</evidence>
<dbReference type="SUPFAM" id="SSF51735">
    <property type="entry name" value="NAD(P)-binding Rossmann-fold domains"/>
    <property type="match status" value="1"/>
</dbReference>
<gene>
    <name evidence="5" type="ORF">ACFQRG_08625</name>
</gene>
<dbReference type="EC" id="1.1.1.-" evidence="5"/>
<feature type="domain" description="Mannitol dehydrogenase N-terminal" evidence="3">
    <location>
        <begin position="43"/>
        <end position="311"/>
    </location>
</feature>
<accession>A0ABW2Q0Q6</accession>
<dbReference type="Gene3D" id="1.10.1040.10">
    <property type="entry name" value="N-(1-d-carboxylethyl)-l-norvaline Dehydrogenase, domain 2"/>
    <property type="match status" value="1"/>
</dbReference>
<reference evidence="6" key="1">
    <citation type="journal article" date="2019" name="Int. J. Syst. Evol. Microbiol.">
        <title>The Global Catalogue of Microorganisms (GCM) 10K type strain sequencing project: providing services to taxonomists for standard genome sequencing and annotation.</title>
        <authorList>
            <consortium name="The Broad Institute Genomics Platform"/>
            <consortium name="The Broad Institute Genome Sequencing Center for Infectious Disease"/>
            <person name="Wu L."/>
            <person name="Ma J."/>
        </authorList>
    </citation>
    <scope>NUCLEOTIDE SEQUENCE [LARGE SCALE GENOMIC DNA]</scope>
    <source>
        <strain evidence="6">CGMCC 1.16305</strain>
    </source>
</reference>
<dbReference type="InterPro" id="IPR050988">
    <property type="entry name" value="Mannitol_DH/Oxidoreductase"/>
</dbReference>
<dbReference type="PANTHER" id="PTHR43362">
    <property type="entry name" value="MANNITOL DEHYDROGENASE DSF1-RELATED"/>
    <property type="match status" value="1"/>
</dbReference>
<dbReference type="Gene3D" id="3.40.50.720">
    <property type="entry name" value="NAD(P)-binding Rossmann-like Domain"/>
    <property type="match status" value="1"/>
</dbReference>
<evidence type="ECO:0000256" key="1">
    <source>
        <dbReference type="ARBA" id="ARBA00023002"/>
    </source>
</evidence>
<dbReference type="SUPFAM" id="SSF48179">
    <property type="entry name" value="6-phosphogluconate dehydrogenase C-terminal domain-like"/>
    <property type="match status" value="1"/>
</dbReference>
<feature type="domain" description="Mannitol dehydrogenase C-terminal" evidence="4">
    <location>
        <begin position="323"/>
        <end position="508"/>
    </location>
</feature>
<comment type="caution">
    <text evidence="5">The sequence shown here is derived from an EMBL/GenBank/DDBJ whole genome shotgun (WGS) entry which is preliminary data.</text>
</comment>
<sequence length="541" mass="61180">MLLKLGIDELITKKEQFAETGIKTPEYDFEKVWEVTEKEPTWLHFGGGNLFRAFHSVLQQHLIEKKEIDKGIIVVSSGNSGTIEKIYHPYHNLSLNVVMKADGTLDMEVIASVAESISTYNSPESWDRLKEIFRSPSLQLVTFSITEKGYDLRDLNGEIRESVRNDIFKGLMQSNHAMIMVAALLYERYQSGKVPLALVSTDNFSHNGDKLKEAVLTVASMWKEIGVVDNGFIDYINDETKITFPWSMIDKITPQSSEIVSEKLTELGFGSAEIIYTRPNGPAIAPFVNTEESEYLVIEDRFPNGRPSLEKVGVYFTKREVVDQVERMKVCTCLNPLHTALAIFGCLLDYTSIADEMRDKDLKALVEKLGYDEGMKTVTDPGIIDPIQFIKEVIEVRFPNPNIPDTPQRIATDTSQKLGIRFGETIKRYVEREDLNATDLTFIPLTIAAWCRYLMGINDAGEEMNISPDPLLNEVQQYINKIEFGNTDSIGTNLQPILSNQKIFGTNLYEIGLGTKIEEFFKQLIKEPGAVRKTLHHQIVS</sequence>
<dbReference type="PANTHER" id="PTHR43362:SF1">
    <property type="entry name" value="MANNITOL DEHYDROGENASE 2-RELATED"/>
    <property type="match status" value="1"/>
</dbReference>
<dbReference type="RefSeq" id="WP_380965484.1">
    <property type="nucleotide sequence ID" value="NZ_JBHTCO010000007.1"/>
</dbReference>
<evidence type="ECO:0000313" key="5">
    <source>
        <dbReference type="EMBL" id="MFC7393046.1"/>
    </source>
</evidence>
<evidence type="ECO:0000256" key="2">
    <source>
        <dbReference type="ARBA" id="ARBA00048615"/>
    </source>
</evidence>
<dbReference type="InterPro" id="IPR008927">
    <property type="entry name" value="6-PGluconate_DH-like_C_sf"/>
</dbReference>
<evidence type="ECO:0000259" key="3">
    <source>
        <dbReference type="Pfam" id="PF01232"/>
    </source>
</evidence>
<dbReference type="Pfam" id="PF01232">
    <property type="entry name" value="Mannitol_dh"/>
    <property type="match status" value="1"/>
</dbReference>
<keyword evidence="1 5" id="KW-0560">Oxidoreductase</keyword>
<evidence type="ECO:0000259" key="4">
    <source>
        <dbReference type="Pfam" id="PF08125"/>
    </source>
</evidence>
<dbReference type="InterPro" id="IPR013118">
    <property type="entry name" value="Mannitol_DH_C"/>
</dbReference>
<dbReference type="InterPro" id="IPR013131">
    <property type="entry name" value="Mannitol_DH_N"/>
</dbReference>
<protein>
    <submittedName>
        <fullName evidence="5">Mannitol dehydrogenase family protein</fullName>
        <ecNumber evidence="5">1.1.1.-</ecNumber>
    </submittedName>
</protein>
<dbReference type="GO" id="GO:0016491">
    <property type="term" value="F:oxidoreductase activity"/>
    <property type="evidence" value="ECO:0007669"/>
    <property type="project" value="UniProtKB-KW"/>
</dbReference>
<proteinExistence type="predicted"/>
<dbReference type="EMBL" id="JBHTCO010000007">
    <property type="protein sequence ID" value="MFC7393046.1"/>
    <property type="molecule type" value="Genomic_DNA"/>
</dbReference>
<dbReference type="InterPro" id="IPR036291">
    <property type="entry name" value="NAD(P)-bd_dom_sf"/>
</dbReference>
<dbReference type="InterPro" id="IPR013328">
    <property type="entry name" value="6PGD_dom2"/>
</dbReference>
<dbReference type="Pfam" id="PF08125">
    <property type="entry name" value="Mannitol_dh_C"/>
    <property type="match status" value="1"/>
</dbReference>